<reference evidence="2" key="1">
    <citation type="submission" date="2016-10" db="EMBL/GenBank/DDBJ databases">
        <authorList>
            <person name="Varghese N."/>
            <person name="Submissions S."/>
        </authorList>
    </citation>
    <scope>NUCLEOTIDE SEQUENCE [LARGE SCALE GENOMIC DNA]</scope>
    <source>
        <strain evidence="2">DSM 24729</strain>
    </source>
</reference>
<gene>
    <name evidence="1" type="ORF">SAMN04487992_12027</name>
</gene>
<sequence>MDKVLAAFGNVRALERNHVDTFTENKIQNIPGHKIAESTEGQVWASFQNLAGYYFLNTTIVSHSNIKTAKGSQLVFCDGKTYFIITSDTEEIRSDFSNISKCWITKINYVLNKEQLKNIKKNNIKKIKLIYKKKTLVFFGNLHHKDLSVLTPRLIQ</sequence>
<accession>A0A1G7LQQ9</accession>
<dbReference type="GeneID" id="78061679"/>
<dbReference type="RefSeq" id="WP_024480503.1">
    <property type="nucleotide sequence ID" value="NZ_CANLMK010000007.1"/>
</dbReference>
<evidence type="ECO:0000313" key="2">
    <source>
        <dbReference type="Proteomes" id="UP000182114"/>
    </source>
</evidence>
<dbReference type="eggNOG" id="ENOG50311F8">
    <property type="taxonomic scope" value="Bacteria"/>
</dbReference>
<organism evidence="1 2">
    <name type="scientific">Cellulophaga baltica</name>
    <dbReference type="NCBI Taxonomy" id="76594"/>
    <lineage>
        <taxon>Bacteria</taxon>
        <taxon>Pseudomonadati</taxon>
        <taxon>Bacteroidota</taxon>
        <taxon>Flavobacteriia</taxon>
        <taxon>Flavobacteriales</taxon>
        <taxon>Flavobacteriaceae</taxon>
        <taxon>Cellulophaga</taxon>
    </lineage>
</organism>
<dbReference type="Proteomes" id="UP000182114">
    <property type="component" value="Unassembled WGS sequence"/>
</dbReference>
<name>A0A1G7LQQ9_9FLAO</name>
<dbReference type="EMBL" id="FNBD01000020">
    <property type="protein sequence ID" value="SDF51694.1"/>
    <property type="molecule type" value="Genomic_DNA"/>
</dbReference>
<dbReference type="AlphaFoldDB" id="A0A1G7LQQ9"/>
<evidence type="ECO:0000313" key="1">
    <source>
        <dbReference type="EMBL" id="SDF51694.1"/>
    </source>
</evidence>
<protein>
    <submittedName>
        <fullName evidence="1">Uncharacterized protein</fullName>
    </submittedName>
</protein>
<proteinExistence type="predicted"/>
<keyword evidence="2" id="KW-1185">Reference proteome</keyword>